<proteinExistence type="predicted"/>
<keyword evidence="2" id="KW-1133">Transmembrane helix</keyword>
<keyword evidence="1" id="KW-1015">Disulfide bond</keyword>
<feature type="domain" description="FZ" evidence="3">
    <location>
        <begin position="37"/>
        <end position="175"/>
    </location>
</feature>
<dbReference type="SUPFAM" id="SSF63501">
    <property type="entry name" value="Frizzled cysteine-rich domain"/>
    <property type="match status" value="1"/>
</dbReference>
<evidence type="ECO:0000259" key="3">
    <source>
        <dbReference type="PROSITE" id="PS50038"/>
    </source>
</evidence>
<dbReference type="GeneID" id="68109909"/>
<dbReference type="InterPro" id="IPR036790">
    <property type="entry name" value="Frizzled_dom_sf"/>
</dbReference>
<dbReference type="Proteomes" id="UP000444721">
    <property type="component" value="Unassembled WGS sequence"/>
</dbReference>
<evidence type="ECO:0000313" key="4">
    <source>
        <dbReference type="EMBL" id="KAF0978176.1"/>
    </source>
</evidence>
<dbReference type="EMBL" id="VFQX01000030">
    <property type="protein sequence ID" value="KAF0978176.1"/>
    <property type="molecule type" value="Genomic_DNA"/>
</dbReference>
<dbReference type="RefSeq" id="XP_044562889.1">
    <property type="nucleotide sequence ID" value="XM_044705913.1"/>
</dbReference>
<dbReference type="VEuPathDB" id="AmoebaDB:NfTy_057280"/>
<dbReference type="Gene3D" id="1.10.2000.10">
    <property type="entry name" value="Frizzled cysteine-rich domain"/>
    <property type="match status" value="1"/>
</dbReference>
<reference evidence="4 5" key="1">
    <citation type="journal article" date="2019" name="Sci. Rep.">
        <title>Nanopore sequencing improves the draft genome of the human pathogenic amoeba Naegleria fowleri.</title>
        <authorList>
            <person name="Liechti N."/>
            <person name="Schurch N."/>
            <person name="Bruggmann R."/>
            <person name="Wittwer M."/>
        </authorList>
    </citation>
    <scope>NUCLEOTIDE SEQUENCE [LARGE SCALE GENOMIC DNA]</scope>
    <source>
        <strain evidence="4 5">ATCC 30894</strain>
    </source>
</reference>
<sequence>MSSSSSATIFTPQQHSSGDLELVLIPQSISATKNDSQNSTLCITLPDYSSTKCGFIGFNVTLDPRYPNYTLMEQHISDEFERFYVEIHQKFTLNDTSPACNRSILNFICSSNYKRCFKDEKPYDVCDSVCREVFTSCFPEAPDDDEQSLRYLAAKEYCGKPSKPIYPSPPLCTNILDQTQNIIVLVSLIALLMFLIIVICIGGFMSFCYYRRQAQRERYSSLAGH</sequence>
<organism evidence="4 5">
    <name type="scientific">Naegleria fowleri</name>
    <name type="common">Brain eating amoeba</name>
    <dbReference type="NCBI Taxonomy" id="5763"/>
    <lineage>
        <taxon>Eukaryota</taxon>
        <taxon>Discoba</taxon>
        <taxon>Heterolobosea</taxon>
        <taxon>Tetramitia</taxon>
        <taxon>Eutetramitia</taxon>
        <taxon>Vahlkampfiidae</taxon>
        <taxon>Naegleria</taxon>
    </lineage>
</organism>
<dbReference type="InterPro" id="IPR020067">
    <property type="entry name" value="Frizzled_dom"/>
</dbReference>
<dbReference type="VEuPathDB" id="AmoebaDB:FDP41_002691"/>
<evidence type="ECO:0000313" key="5">
    <source>
        <dbReference type="Proteomes" id="UP000444721"/>
    </source>
</evidence>
<accession>A0A6A5BSL7</accession>
<keyword evidence="5" id="KW-1185">Reference proteome</keyword>
<evidence type="ECO:0000256" key="2">
    <source>
        <dbReference type="SAM" id="Phobius"/>
    </source>
</evidence>
<feature type="transmembrane region" description="Helical" evidence="2">
    <location>
        <begin position="182"/>
        <end position="210"/>
    </location>
</feature>
<dbReference type="PROSITE" id="PS50038">
    <property type="entry name" value="FZ"/>
    <property type="match status" value="1"/>
</dbReference>
<dbReference type="AlphaFoldDB" id="A0A6A5BSL7"/>
<dbReference type="VEuPathDB" id="AmoebaDB:NF0061560"/>
<dbReference type="OrthoDB" id="10318330at2759"/>
<gene>
    <name evidence="4" type="ORF">FDP41_002691</name>
</gene>
<comment type="caution">
    <text evidence="4">The sequence shown here is derived from an EMBL/GenBank/DDBJ whole genome shotgun (WGS) entry which is preliminary data.</text>
</comment>
<keyword evidence="2" id="KW-0472">Membrane</keyword>
<protein>
    <recommendedName>
        <fullName evidence="3">FZ domain-containing protein</fullName>
    </recommendedName>
</protein>
<name>A0A6A5BSL7_NAEFO</name>
<keyword evidence="2" id="KW-0812">Transmembrane</keyword>
<evidence type="ECO:0000256" key="1">
    <source>
        <dbReference type="ARBA" id="ARBA00023157"/>
    </source>
</evidence>